<evidence type="ECO:0000313" key="2">
    <source>
        <dbReference type="Proteomes" id="UP000012313"/>
    </source>
</evidence>
<dbReference type="Proteomes" id="UP000012313">
    <property type="component" value="Unassembled WGS sequence"/>
</dbReference>
<protein>
    <submittedName>
        <fullName evidence="1">Uncharacterized protein</fullName>
    </submittedName>
</protein>
<dbReference type="EMBL" id="AOHC02000022">
    <property type="protein sequence ID" value="EMY78407.1"/>
    <property type="molecule type" value="Genomic_DNA"/>
</dbReference>
<proteinExistence type="predicted"/>
<accession>N1WME7</accession>
<sequence>MKIILNNYDFLFNKKKSSGLDRRKDESIFRTFELSCDGVKFGVRLKDGGKQ</sequence>
<name>N1WME7_9LEPT</name>
<organism evidence="1 2">
    <name type="scientific">Leptospira weilii serovar Ranarum str. ICFT</name>
    <dbReference type="NCBI Taxonomy" id="1218598"/>
    <lineage>
        <taxon>Bacteria</taxon>
        <taxon>Pseudomonadati</taxon>
        <taxon>Spirochaetota</taxon>
        <taxon>Spirochaetia</taxon>
        <taxon>Leptospirales</taxon>
        <taxon>Leptospiraceae</taxon>
        <taxon>Leptospira</taxon>
    </lineage>
</organism>
<keyword evidence="2" id="KW-1185">Reference proteome</keyword>
<gene>
    <name evidence="1" type="ORF">LEP1GSC060_2764</name>
</gene>
<evidence type="ECO:0000313" key="1">
    <source>
        <dbReference type="EMBL" id="EMY78407.1"/>
    </source>
</evidence>
<dbReference type="AlphaFoldDB" id="N1WME7"/>
<dbReference type="STRING" id="1218598.LEP1GSC060_2764"/>
<reference evidence="1" key="1">
    <citation type="submission" date="2013-03" db="EMBL/GenBank/DDBJ databases">
        <authorList>
            <person name="Harkins D.M."/>
            <person name="Durkin A.S."/>
            <person name="Brinkac L.M."/>
            <person name="Haft D.H."/>
            <person name="Selengut J.D."/>
            <person name="Sanka R."/>
            <person name="DePew J."/>
            <person name="Purushe J."/>
            <person name="Hartskeerl R.A."/>
            <person name="Ahmed A."/>
            <person name="van der Linden H."/>
            <person name="Goris M.G.A."/>
            <person name="Vinetz J.M."/>
            <person name="Sutton G.G."/>
            <person name="Nierman W.C."/>
            <person name="Fouts D.E."/>
        </authorList>
    </citation>
    <scope>NUCLEOTIDE SEQUENCE [LARGE SCALE GENOMIC DNA]</scope>
    <source>
        <strain evidence="1">ICFT</strain>
    </source>
</reference>
<comment type="caution">
    <text evidence="1">The sequence shown here is derived from an EMBL/GenBank/DDBJ whole genome shotgun (WGS) entry which is preliminary data.</text>
</comment>